<sequence>MSYQVLARKWRPKSFETLVGQDHVVRALTNALEQNRLHHAYLFTGTRGVGKTTVARILAKSLNCEKGITAKPCGVCDACTEIDRGRFVDLIEVDAASNTQVDAMRDLLDNAQYAPTSGRFKVYIIDEVHMLSKSAFNAMLKTLEEPPAHVKFILATTDPQKVPVTVLSRCLQFNLRQMAGTSIIEHLQNILGQENIPFEPTALHLIARAAAGSMRDALSLTDQAIAYGGQTVNESEVRAMLGAIDQSYLYQLINALLANDGASIIAQAKSMEERSLSFEVALNDLAQLLHQIAVAQTVPDSIADDLPERHLLLDLAQRISSETLQLYYQIALLGRRDISLAPDEFAGFTMSLLRMLAFTPSESDLKKTLNKTPAVANANIVSTNTVNTSAIAAEAKTVTLPTVTAAEHQVVQNAEPTPIQPLNTPTSQPDVGSSDENAETQSFENINQTPFNGNWRGLLDQLKLGLARNLALNSALLSYDENTMRFAVQDKDKGLLSPMYQDKLSAALQQHFGRKIRLEFSVEGSVNTPAKEVAQEKAVAQAGAESAIEQDRFVQALINEFGATIIQNSIKPI</sequence>
<proteinExistence type="inferred from homology"/>
<evidence type="ECO:0000256" key="8">
    <source>
        <dbReference type="ARBA" id="ARBA00022840"/>
    </source>
</evidence>
<dbReference type="PRINTS" id="PR00300">
    <property type="entry name" value="CLPPROTEASEA"/>
</dbReference>
<comment type="function">
    <text evidence="11">DNA polymerase III is a complex, multichain enzyme responsible for most of the replicative synthesis in bacteria. This DNA polymerase also exhibits 3' to 5' exonuclease activity.</text>
</comment>
<name>D7DPX3_METV0</name>
<dbReference type="Gene3D" id="1.20.272.10">
    <property type="match status" value="1"/>
</dbReference>
<dbReference type="FunFam" id="1.20.272.10:FF:000003">
    <property type="entry name" value="DNA polymerase III subunit gamma/tau"/>
    <property type="match status" value="1"/>
</dbReference>
<dbReference type="InterPro" id="IPR050238">
    <property type="entry name" value="DNA_Rep/Repair_Clamp_Loader"/>
</dbReference>
<dbReference type="Gene3D" id="3.30.300.150">
    <property type="entry name" value="DNA polymerase III, tau subunit, domain V"/>
    <property type="match status" value="1"/>
</dbReference>
<dbReference type="CDD" id="cd18137">
    <property type="entry name" value="HLD_clamp_pol_III_gamma_tau"/>
    <property type="match status" value="1"/>
</dbReference>
<dbReference type="HOGENOM" id="CLU_006229_6_0_4"/>
<evidence type="ECO:0000313" key="14">
    <source>
        <dbReference type="EMBL" id="ADI29344.1"/>
    </source>
</evidence>
<dbReference type="Gene3D" id="3.40.50.300">
    <property type="entry name" value="P-loop containing nucleotide triphosphate hydrolases"/>
    <property type="match status" value="1"/>
</dbReference>
<keyword evidence="4 11" id="KW-0235">DNA replication</keyword>
<evidence type="ECO:0000259" key="13">
    <source>
        <dbReference type="SMART" id="SM00382"/>
    </source>
</evidence>
<dbReference type="InterPro" id="IPR038249">
    <property type="entry name" value="PolIII_tau_V_sf"/>
</dbReference>
<dbReference type="eggNOG" id="COG2812">
    <property type="taxonomic scope" value="Bacteria"/>
</dbReference>
<dbReference type="GO" id="GO:0006261">
    <property type="term" value="P:DNA-templated DNA replication"/>
    <property type="evidence" value="ECO:0007669"/>
    <property type="project" value="TreeGrafter"/>
</dbReference>
<evidence type="ECO:0000256" key="5">
    <source>
        <dbReference type="ARBA" id="ARBA00022723"/>
    </source>
</evidence>
<dbReference type="Pfam" id="PF12170">
    <property type="entry name" value="DNA_pol3_tau_5"/>
    <property type="match status" value="1"/>
</dbReference>
<gene>
    <name evidence="11" type="primary">dnaX</name>
    <name evidence="14" type="ordered locus">M301_0960</name>
</gene>
<dbReference type="KEGG" id="meh:M301_0960"/>
<dbReference type="InterPro" id="IPR045085">
    <property type="entry name" value="HLD_clamp_pol_III_gamma_tau"/>
</dbReference>
<keyword evidence="7" id="KW-0862">Zinc</keyword>
<dbReference type="InterPro" id="IPR001270">
    <property type="entry name" value="ClpA/B"/>
</dbReference>
<dbReference type="NCBIfam" id="NF004046">
    <property type="entry name" value="PRK05563.1"/>
    <property type="match status" value="1"/>
</dbReference>
<dbReference type="NCBIfam" id="TIGR02397">
    <property type="entry name" value="dnaX_nterm"/>
    <property type="match status" value="1"/>
</dbReference>
<keyword evidence="15" id="KW-1185">Reference proteome</keyword>
<dbReference type="NCBIfam" id="NF005942">
    <property type="entry name" value="PRK07994.1"/>
    <property type="match status" value="1"/>
</dbReference>
<dbReference type="GO" id="GO:0003677">
    <property type="term" value="F:DNA binding"/>
    <property type="evidence" value="ECO:0007669"/>
    <property type="project" value="InterPro"/>
</dbReference>
<dbReference type="SUPFAM" id="SSF52540">
    <property type="entry name" value="P-loop containing nucleoside triphosphate hydrolases"/>
    <property type="match status" value="1"/>
</dbReference>
<evidence type="ECO:0000256" key="9">
    <source>
        <dbReference type="ARBA" id="ARBA00022932"/>
    </source>
</evidence>
<keyword evidence="9 11" id="KW-0239">DNA-directed DNA polymerase</keyword>
<keyword evidence="3 11" id="KW-0548">Nucleotidyltransferase</keyword>
<evidence type="ECO:0000256" key="11">
    <source>
        <dbReference type="RuleBase" id="RU364063"/>
    </source>
</evidence>
<dbReference type="InterPro" id="IPR003593">
    <property type="entry name" value="AAA+_ATPase"/>
</dbReference>
<evidence type="ECO:0000256" key="2">
    <source>
        <dbReference type="ARBA" id="ARBA00022679"/>
    </source>
</evidence>
<dbReference type="GO" id="GO:0005524">
    <property type="term" value="F:ATP binding"/>
    <property type="evidence" value="ECO:0007669"/>
    <property type="project" value="UniProtKB-KW"/>
</dbReference>
<feature type="domain" description="AAA+ ATPase" evidence="13">
    <location>
        <begin position="37"/>
        <end position="179"/>
    </location>
</feature>
<feature type="region of interest" description="Disordered" evidence="12">
    <location>
        <begin position="413"/>
        <end position="449"/>
    </location>
</feature>
<evidence type="ECO:0000256" key="12">
    <source>
        <dbReference type="SAM" id="MobiDB-lite"/>
    </source>
</evidence>
<dbReference type="GO" id="GO:0003887">
    <property type="term" value="F:DNA-directed DNA polymerase activity"/>
    <property type="evidence" value="ECO:0007669"/>
    <property type="project" value="UniProtKB-KW"/>
</dbReference>
<dbReference type="EC" id="2.7.7.7" evidence="11"/>
<dbReference type="Pfam" id="PF22608">
    <property type="entry name" value="DNAX_ATPase_lid"/>
    <property type="match status" value="1"/>
</dbReference>
<keyword evidence="6 11" id="KW-0547">Nucleotide-binding</keyword>
<evidence type="ECO:0000256" key="6">
    <source>
        <dbReference type="ARBA" id="ARBA00022741"/>
    </source>
</evidence>
<evidence type="ECO:0000256" key="7">
    <source>
        <dbReference type="ARBA" id="ARBA00022833"/>
    </source>
</evidence>
<dbReference type="Pfam" id="PF12169">
    <property type="entry name" value="DNA_pol3_gamma3"/>
    <property type="match status" value="1"/>
</dbReference>
<dbReference type="InterPro" id="IPR021029">
    <property type="entry name" value="DNA_pol_III_tau_dom-5"/>
</dbReference>
<accession>D7DPX3</accession>
<dbReference type="InterPro" id="IPR012763">
    <property type="entry name" value="DNA_pol_III_sug/sutau_N"/>
</dbReference>
<dbReference type="Gene3D" id="1.10.8.60">
    <property type="match status" value="1"/>
</dbReference>
<dbReference type="FunFam" id="1.10.8.60:FF:000013">
    <property type="entry name" value="DNA polymerase III subunit gamma/tau"/>
    <property type="match status" value="1"/>
</dbReference>
<comment type="subunit">
    <text evidence="11">DNA polymerase III contains a core (composed of alpha, epsilon and theta chains) that associates with a tau subunit. This core dimerizes to form the POLIII' complex. PolIII' associates with the gamma complex (composed of gamma, delta, delta', psi and chi chains) and with the beta chain to form the complete DNA polymerase III complex.</text>
</comment>
<keyword evidence="5" id="KW-0479">Metal-binding</keyword>
<dbReference type="STRING" id="666681.M301_0960"/>
<reference evidence="15" key="1">
    <citation type="submission" date="2010-05" db="EMBL/GenBank/DDBJ databases">
        <title>Complete sequence of Methylotenera sp. 301.</title>
        <authorList>
            <person name="Lucas S."/>
            <person name="Copeland A."/>
            <person name="Lapidus A."/>
            <person name="Cheng J.-F."/>
            <person name="Bruce D."/>
            <person name="Goodwin L."/>
            <person name="Pitluck S."/>
            <person name="Clum A."/>
            <person name="Land M."/>
            <person name="Hauser L."/>
            <person name="Kyrpides N."/>
            <person name="Ivanova N."/>
            <person name="Chistoservova L."/>
            <person name="Kalyuzhnaya M."/>
            <person name="Woyke T."/>
        </authorList>
    </citation>
    <scope>NUCLEOTIDE SEQUENCE [LARGE SCALE GENOMIC DNA]</scope>
    <source>
        <strain evidence="15">301</strain>
    </source>
</reference>
<dbReference type="PANTHER" id="PTHR11669">
    <property type="entry name" value="REPLICATION FACTOR C / DNA POLYMERASE III GAMMA-TAU SUBUNIT"/>
    <property type="match status" value="1"/>
</dbReference>
<dbReference type="EMBL" id="CP002056">
    <property type="protein sequence ID" value="ADI29344.1"/>
    <property type="molecule type" value="Genomic_DNA"/>
</dbReference>
<dbReference type="CDD" id="cd00009">
    <property type="entry name" value="AAA"/>
    <property type="match status" value="1"/>
</dbReference>
<evidence type="ECO:0000313" key="15">
    <source>
        <dbReference type="Proteomes" id="UP000000383"/>
    </source>
</evidence>
<evidence type="ECO:0000256" key="4">
    <source>
        <dbReference type="ARBA" id="ARBA00022705"/>
    </source>
</evidence>
<dbReference type="SMART" id="SM00382">
    <property type="entry name" value="AAA"/>
    <property type="match status" value="1"/>
</dbReference>
<dbReference type="InterPro" id="IPR022754">
    <property type="entry name" value="DNA_pol_III_gamma-3"/>
</dbReference>
<evidence type="ECO:0000256" key="1">
    <source>
        <dbReference type="ARBA" id="ARBA00006360"/>
    </source>
</evidence>
<dbReference type="InterPro" id="IPR027417">
    <property type="entry name" value="P-loop_NTPase"/>
</dbReference>
<comment type="similarity">
    <text evidence="1 11">Belongs to the DnaX/STICHEL family.</text>
</comment>
<organism evidence="14 15">
    <name type="scientific">Methylotenera versatilis (strain 301)</name>
    <dbReference type="NCBI Taxonomy" id="666681"/>
    <lineage>
        <taxon>Bacteria</taxon>
        <taxon>Pseudomonadati</taxon>
        <taxon>Pseudomonadota</taxon>
        <taxon>Betaproteobacteria</taxon>
        <taxon>Nitrosomonadales</taxon>
        <taxon>Methylophilaceae</taxon>
        <taxon>Methylotenera</taxon>
    </lineage>
</organism>
<dbReference type="InterPro" id="IPR008921">
    <property type="entry name" value="DNA_pol3_clamp-load_cplx_C"/>
</dbReference>
<dbReference type="GO" id="GO:0046872">
    <property type="term" value="F:metal ion binding"/>
    <property type="evidence" value="ECO:0007669"/>
    <property type="project" value="UniProtKB-KW"/>
</dbReference>
<dbReference type="SUPFAM" id="SSF48019">
    <property type="entry name" value="post-AAA+ oligomerization domain-like"/>
    <property type="match status" value="1"/>
</dbReference>
<reference evidence="14 15" key="2">
    <citation type="journal article" date="2011" name="J. Bacteriol.">
        <title>Genomes of three methylotrophs from a single niche uncover genetic and metabolic divergence of Methylophilaceae.</title>
        <authorList>
            <person name="Lapidus A."/>
            <person name="Clum A."/>
            <person name="Labutti K."/>
            <person name="Kaluzhnaya M.G."/>
            <person name="Lim S."/>
            <person name="Beck D.A."/>
            <person name="Glavina Del Rio T."/>
            <person name="Nolan M."/>
            <person name="Mavromatis K."/>
            <person name="Huntemann M."/>
            <person name="Lucas S."/>
            <person name="Lidstrom M.E."/>
            <person name="Ivanova N."/>
            <person name="Chistoserdova L."/>
        </authorList>
    </citation>
    <scope>NUCLEOTIDE SEQUENCE [LARGE SCALE GENOMIC DNA]</scope>
    <source>
        <strain evidence="14 15">301</strain>
    </source>
</reference>
<dbReference type="OrthoDB" id="9810148at2"/>
<keyword evidence="2 11" id="KW-0808">Transferase</keyword>
<dbReference type="RefSeq" id="WP_013147660.1">
    <property type="nucleotide sequence ID" value="NC_014207.1"/>
</dbReference>
<dbReference type="Proteomes" id="UP000000383">
    <property type="component" value="Chromosome"/>
</dbReference>
<dbReference type="GO" id="GO:0009360">
    <property type="term" value="C:DNA polymerase III complex"/>
    <property type="evidence" value="ECO:0007669"/>
    <property type="project" value="InterPro"/>
</dbReference>
<evidence type="ECO:0000256" key="10">
    <source>
        <dbReference type="ARBA" id="ARBA00049244"/>
    </source>
</evidence>
<evidence type="ECO:0000256" key="3">
    <source>
        <dbReference type="ARBA" id="ARBA00022695"/>
    </source>
</evidence>
<protein>
    <recommendedName>
        <fullName evidence="11">DNA polymerase III subunit gamma/tau</fullName>
        <ecNumber evidence="11">2.7.7.7</ecNumber>
    </recommendedName>
</protein>
<dbReference type="Pfam" id="PF13177">
    <property type="entry name" value="DNA_pol3_delta2"/>
    <property type="match status" value="1"/>
</dbReference>
<keyword evidence="8 11" id="KW-0067">ATP-binding</keyword>
<dbReference type="AlphaFoldDB" id="D7DPX3"/>
<dbReference type="FunFam" id="3.40.50.300:FF:000014">
    <property type="entry name" value="DNA polymerase III subunit gamma/tau"/>
    <property type="match status" value="1"/>
</dbReference>
<comment type="catalytic activity">
    <reaction evidence="10 11">
        <text>DNA(n) + a 2'-deoxyribonucleoside 5'-triphosphate = DNA(n+1) + diphosphate</text>
        <dbReference type="Rhea" id="RHEA:22508"/>
        <dbReference type="Rhea" id="RHEA-COMP:17339"/>
        <dbReference type="Rhea" id="RHEA-COMP:17340"/>
        <dbReference type="ChEBI" id="CHEBI:33019"/>
        <dbReference type="ChEBI" id="CHEBI:61560"/>
        <dbReference type="ChEBI" id="CHEBI:173112"/>
        <dbReference type="EC" id="2.7.7.7"/>
    </reaction>
</comment>
<dbReference type="PANTHER" id="PTHR11669:SF0">
    <property type="entry name" value="PROTEIN STICHEL-LIKE 2"/>
    <property type="match status" value="1"/>
</dbReference>